<dbReference type="PIRSF" id="PIRSF016020">
    <property type="entry name" value="PHexose_mutarotase"/>
    <property type="match status" value="1"/>
</dbReference>
<evidence type="ECO:0000256" key="3">
    <source>
        <dbReference type="ARBA" id="ARBA00012083"/>
    </source>
</evidence>
<evidence type="ECO:0000256" key="5">
    <source>
        <dbReference type="PIRNR" id="PIRNR016020"/>
    </source>
</evidence>
<dbReference type="OMA" id="TQALHSY"/>
<dbReference type="InterPro" id="IPR014718">
    <property type="entry name" value="GH-type_carb-bd"/>
</dbReference>
<dbReference type="GO" id="GO:0005975">
    <property type="term" value="P:carbohydrate metabolic process"/>
    <property type="evidence" value="ECO:0007669"/>
    <property type="project" value="InterPro"/>
</dbReference>
<evidence type="ECO:0000256" key="2">
    <source>
        <dbReference type="ARBA" id="ARBA00005866"/>
    </source>
</evidence>
<feature type="binding site" evidence="7">
    <location>
        <position position="107"/>
    </location>
    <ligand>
        <name>substrate</name>
    </ligand>
</feature>
<dbReference type="Proteomes" id="UP000012174">
    <property type="component" value="Unassembled WGS sequence"/>
</dbReference>
<dbReference type="InterPro" id="IPR011013">
    <property type="entry name" value="Gal_mutarotase_sf_dom"/>
</dbReference>
<dbReference type="GO" id="GO:0005737">
    <property type="term" value="C:cytoplasm"/>
    <property type="evidence" value="ECO:0007669"/>
    <property type="project" value="TreeGrafter"/>
</dbReference>
<feature type="binding site" evidence="7">
    <location>
        <position position="102"/>
    </location>
    <ligand>
        <name>substrate</name>
    </ligand>
</feature>
<dbReference type="EMBL" id="KB705547">
    <property type="protein sequence ID" value="EMR71987.1"/>
    <property type="molecule type" value="Genomic_DNA"/>
</dbReference>
<dbReference type="OrthoDB" id="1659429at2759"/>
<dbReference type="Gene3D" id="2.70.98.10">
    <property type="match status" value="1"/>
</dbReference>
<dbReference type="PANTHER" id="PTHR11122:SF13">
    <property type="entry name" value="GLUCOSE-6-PHOSPHATE 1-EPIMERASE"/>
    <property type="match status" value="1"/>
</dbReference>
<dbReference type="AlphaFoldDB" id="M7T5S0"/>
<organism evidence="9 10">
    <name type="scientific">Eutypa lata (strain UCR-EL1)</name>
    <name type="common">Grapevine dieback disease fungus</name>
    <name type="synonym">Eutypa armeniacae</name>
    <dbReference type="NCBI Taxonomy" id="1287681"/>
    <lineage>
        <taxon>Eukaryota</taxon>
        <taxon>Fungi</taxon>
        <taxon>Dikarya</taxon>
        <taxon>Ascomycota</taxon>
        <taxon>Pezizomycotina</taxon>
        <taxon>Sordariomycetes</taxon>
        <taxon>Xylariomycetidae</taxon>
        <taxon>Xylariales</taxon>
        <taxon>Diatrypaceae</taxon>
        <taxon>Eutypa</taxon>
    </lineage>
</organism>
<dbReference type="eggNOG" id="KOG1594">
    <property type="taxonomic scope" value="Eukaryota"/>
</dbReference>
<proteinExistence type="inferred from homology"/>
<dbReference type="HOGENOM" id="CLU_048345_1_0_1"/>
<evidence type="ECO:0000313" key="10">
    <source>
        <dbReference type="Proteomes" id="UP000012174"/>
    </source>
</evidence>
<evidence type="ECO:0000256" key="1">
    <source>
        <dbReference type="ARBA" id="ARBA00001096"/>
    </source>
</evidence>
<dbReference type="Pfam" id="PF01263">
    <property type="entry name" value="Aldose_epim"/>
    <property type="match status" value="1"/>
</dbReference>
<accession>M7T5S0</accession>
<comment type="catalytic activity">
    <reaction evidence="1">
        <text>alpha-D-glucose 6-phosphate = beta-D-glucose 6-phosphate</text>
        <dbReference type="Rhea" id="RHEA:16249"/>
        <dbReference type="ChEBI" id="CHEBI:58225"/>
        <dbReference type="ChEBI" id="CHEBI:58247"/>
        <dbReference type="EC" id="5.1.3.15"/>
    </reaction>
</comment>
<feature type="region of interest" description="Disordered" evidence="8">
    <location>
        <begin position="1"/>
        <end position="32"/>
    </location>
</feature>
<protein>
    <recommendedName>
        <fullName evidence="3 5">Glucose-6-phosphate 1-epimerase</fullName>
        <ecNumber evidence="3 5">5.1.3.15</ecNumber>
    </recommendedName>
</protein>
<feature type="active site" evidence="6">
    <location>
        <position position="296"/>
    </location>
</feature>
<dbReference type="InterPro" id="IPR008183">
    <property type="entry name" value="Aldose_1/G6P_1-epimerase"/>
</dbReference>
<keyword evidence="4 5" id="KW-0413">Isomerase</keyword>
<comment type="similarity">
    <text evidence="2 5">Belongs to the glucose-6-phosphate 1-epimerase family.</text>
</comment>
<dbReference type="SUPFAM" id="SSF74650">
    <property type="entry name" value="Galactose mutarotase-like"/>
    <property type="match status" value="1"/>
</dbReference>
<dbReference type="KEGG" id="ela:UCREL1_967"/>
<dbReference type="STRING" id="1287681.M7T5S0"/>
<evidence type="ECO:0000313" key="9">
    <source>
        <dbReference type="EMBL" id="EMR71987.1"/>
    </source>
</evidence>
<reference evidence="10" key="1">
    <citation type="journal article" date="2013" name="Genome Announc.">
        <title>Draft genome sequence of the grapevine dieback fungus Eutypa lata UCR-EL1.</title>
        <authorList>
            <person name="Blanco-Ulate B."/>
            <person name="Rolshausen P.E."/>
            <person name="Cantu D."/>
        </authorList>
    </citation>
    <scope>NUCLEOTIDE SEQUENCE [LARGE SCALE GENOMIC DNA]</scope>
    <source>
        <strain evidence="10">UCR-EL1</strain>
    </source>
</reference>
<sequence>MVDRPNKPTALATTPGLPPQPQVNFSPDNARVSASLPTGESVSVLLYGATVISWKDRAGGEKLWVSDAAKLDGSKAVRGGIPLVFPVFGTAPDHAATSKLPQHGFARNSRWEFLGKSTSESSGPSDASVKLDFGLSSATLDDKTKALWPYGFNLIYSVTLSQDGLGTSIVITNDGSEAFEAQVLLHTYLRVKDITKIEVTGLENSAYVDKVDAAKAKTQSGGIAITGETDRVYTPATDPTVPVVVREKGSEDEEGIFTVVRDGLKDVVVWNPWVDKAAGMADFEPNDGYKNMLCVEAGSVRGWQKLEPGEAFEGGQTIEY</sequence>
<comment type="function">
    <text evidence="5">Catalyzes the interconversion between the alpha and beta anomers from at least three hexose 6-phosphate sugars (Glc6P, Gal6P, and Man6P).</text>
</comment>
<dbReference type="InterPro" id="IPR025532">
    <property type="entry name" value="G6P_1-epimerase"/>
</dbReference>
<dbReference type="CDD" id="cd09020">
    <property type="entry name" value="D-hex-6-P-epi_like"/>
    <property type="match status" value="1"/>
</dbReference>
<feature type="binding site" evidence="7">
    <location>
        <position position="78"/>
    </location>
    <ligand>
        <name>substrate</name>
    </ligand>
</feature>
<dbReference type="GO" id="GO:0047938">
    <property type="term" value="F:glucose-6-phosphate 1-epimerase activity"/>
    <property type="evidence" value="ECO:0007669"/>
    <property type="project" value="UniProtKB-UniRule"/>
</dbReference>
<evidence type="ECO:0000256" key="8">
    <source>
        <dbReference type="SAM" id="MobiDB-lite"/>
    </source>
</evidence>
<feature type="active site" evidence="6">
    <location>
        <position position="186"/>
    </location>
</feature>
<evidence type="ECO:0000256" key="7">
    <source>
        <dbReference type="PIRSR" id="PIRSR016020-2"/>
    </source>
</evidence>
<gene>
    <name evidence="9" type="ORF">UCREL1_967</name>
</gene>
<evidence type="ECO:0000256" key="6">
    <source>
        <dbReference type="PIRSR" id="PIRSR016020-1"/>
    </source>
</evidence>
<dbReference type="GO" id="GO:0030246">
    <property type="term" value="F:carbohydrate binding"/>
    <property type="evidence" value="ECO:0007669"/>
    <property type="project" value="UniProtKB-UniRule"/>
</dbReference>
<dbReference type="PANTHER" id="PTHR11122">
    <property type="entry name" value="APOSPORY-ASSOCIATED PROTEIN C-RELATED"/>
    <property type="match status" value="1"/>
</dbReference>
<dbReference type="EC" id="5.1.3.15" evidence="3 5"/>
<evidence type="ECO:0000256" key="4">
    <source>
        <dbReference type="ARBA" id="ARBA00023235"/>
    </source>
</evidence>
<name>M7T5S0_EUTLA</name>
<keyword evidence="10" id="KW-1185">Reference proteome</keyword>